<dbReference type="Proteomes" id="UP000248764">
    <property type="component" value="Unassembled WGS sequence"/>
</dbReference>
<evidence type="ECO:0000313" key="2">
    <source>
        <dbReference type="EMBL" id="PZF83217.1"/>
    </source>
</evidence>
<dbReference type="EMBL" id="POTW01000027">
    <property type="protein sequence ID" value="PZF83217.1"/>
    <property type="molecule type" value="Genomic_DNA"/>
</dbReference>
<name>A0A2W2C599_9ACTN</name>
<dbReference type="AlphaFoldDB" id="A0A2W2C599"/>
<keyword evidence="3" id="KW-1185">Reference proteome</keyword>
<sequence length="99" mass="11005">MTEPLSEDWPLIEVSPESQATGEAVYIIKAVDGKRVPAFTLRLRPRDAGRVRAALRAGFAQVWDEGYSEGHWDGEHADDSRNTPSSNPYRPLDHTDSPS</sequence>
<dbReference type="RefSeq" id="WP_111255115.1">
    <property type="nucleotide sequence ID" value="NZ_POTW01000027.1"/>
</dbReference>
<gene>
    <name evidence="2" type="ORF">C1I92_13145</name>
</gene>
<organism evidence="2 3">
    <name type="scientific">Jiangella anatolica</name>
    <dbReference type="NCBI Taxonomy" id="2670374"/>
    <lineage>
        <taxon>Bacteria</taxon>
        <taxon>Bacillati</taxon>
        <taxon>Actinomycetota</taxon>
        <taxon>Actinomycetes</taxon>
        <taxon>Jiangellales</taxon>
        <taxon>Jiangellaceae</taxon>
        <taxon>Jiangella</taxon>
    </lineage>
</organism>
<proteinExistence type="predicted"/>
<reference evidence="2 3" key="1">
    <citation type="submission" date="2018-01" db="EMBL/GenBank/DDBJ databases">
        <title>Draft genome sequence of Jiangella sp. GTF31.</title>
        <authorList>
            <person name="Sahin N."/>
            <person name="Ay H."/>
            <person name="Saygin H."/>
        </authorList>
    </citation>
    <scope>NUCLEOTIDE SEQUENCE [LARGE SCALE GENOMIC DNA]</scope>
    <source>
        <strain evidence="2 3">GTF31</strain>
    </source>
</reference>
<comment type="caution">
    <text evidence="2">The sequence shown here is derived from an EMBL/GenBank/DDBJ whole genome shotgun (WGS) entry which is preliminary data.</text>
</comment>
<protein>
    <submittedName>
        <fullName evidence="2">Uncharacterized protein</fullName>
    </submittedName>
</protein>
<evidence type="ECO:0000256" key="1">
    <source>
        <dbReference type="SAM" id="MobiDB-lite"/>
    </source>
</evidence>
<feature type="region of interest" description="Disordered" evidence="1">
    <location>
        <begin position="68"/>
        <end position="99"/>
    </location>
</feature>
<evidence type="ECO:0000313" key="3">
    <source>
        <dbReference type="Proteomes" id="UP000248764"/>
    </source>
</evidence>
<accession>A0A2W2C599</accession>
<feature type="compositionally biased region" description="Basic and acidic residues" evidence="1">
    <location>
        <begin position="68"/>
        <end position="81"/>
    </location>
</feature>